<gene>
    <name evidence="2" type="ORF">HHL22_17330</name>
</gene>
<feature type="compositionally biased region" description="Basic residues" evidence="1">
    <location>
        <begin position="237"/>
        <end position="246"/>
    </location>
</feature>
<feature type="compositionally biased region" description="Low complexity" evidence="1">
    <location>
        <begin position="79"/>
        <end position="89"/>
    </location>
</feature>
<feature type="region of interest" description="Disordered" evidence="1">
    <location>
        <begin position="62"/>
        <end position="95"/>
    </location>
</feature>
<proteinExistence type="predicted"/>
<name>A0A7Y0AGK6_9BACT</name>
<dbReference type="RefSeq" id="WP_169532668.1">
    <property type="nucleotide sequence ID" value="NZ_JABBGH010000003.1"/>
</dbReference>
<evidence type="ECO:0000256" key="1">
    <source>
        <dbReference type="SAM" id="MobiDB-lite"/>
    </source>
</evidence>
<dbReference type="Proteomes" id="UP000559626">
    <property type="component" value="Unassembled WGS sequence"/>
</dbReference>
<dbReference type="AlphaFoldDB" id="A0A7Y0AGK6"/>
<accession>A0A7Y0AGK6</accession>
<feature type="compositionally biased region" description="Pro residues" evidence="1">
    <location>
        <begin position="250"/>
        <end position="260"/>
    </location>
</feature>
<organism evidence="2 3">
    <name type="scientific">Hymenobacter polaris</name>
    <dbReference type="NCBI Taxonomy" id="2682546"/>
    <lineage>
        <taxon>Bacteria</taxon>
        <taxon>Pseudomonadati</taxon>
        <taxon>Bacteroidota</taxon>
        <taxon>Cytophagia</taxon>
        <taxon>Cytophagales</taxon>
        <taxon>Hymenobacteraceae</taxon>
        <taxon>Hymenobacter</taxon>
    </lineage>
</organism>
<sequence length="260" mass="27206">MYSIVFYRVIVGWLALGSLLGLSGCAVYDSVFHPHRLGTPAMTPEAKAKLRAAEKARHKGLTLANPDADDTPSADGAAPSTSPVPTSVSNSKAYSELPAGTRATYDKQGLLKKSPLVRLQQNSNKLHHYDLSAPPHTAATRDERKMRKHSKNPGKRGAEPRAPAEPAEPAPAPDPTQPAPAPAANASKTPLPRSAAKAPAPRPAKATPKPRTPHAAPTTAPADEPTPAQAAPEKPTKEKKAKKAPKAPKPDPTQPPGSGN</sequence>
<feature type="region of interest" description="Disordered" evidence="1">
    <location>
        <begin position="124"/>
        <end position="260"/>
    </location>
</feature>
<feature type="compositionally biased region" description="Low complexity" evidence="1">
    <location>
        <begin position="182"/>
        <end position="233"/>
    </location>
</feature>
<evidence type="ECO:0000313" key="3">
    <source>
        <dbReference type="Proteomes" id="UP000559626"/>
    </source>
</evidence>
<protein>
    <submittedName>
        <fullName evidence="2">Uncharacterized protein</fullName>
    </submittedName>
</protein>
<keyword evidence="3" id="KW-1185">Reference proteome</keyword>
<reference evidence="2 3" key="1">
    <citation type="submission" date="2020-04" db="EMBL/GenBank/DDBJ databases">
        <title>Hymenobacter polaris sp. nov., isolated from Arctic soil.</title>
        <authorList>
            <person name="Dahal R.H."/>
        </authorList>
    </citation>
    <scope>NUCLEOTIDE SEQUENCE [LARGE SCALE GENOMIC DNA]</scope>
    <source>
        <strain evidence="2 3">RP-2-7</strain>
    </source>
</reference>
<dbReference type="EMBL" id="JABBGH010000003">
    <property type="protein sequence ID" value="NML66971.1"/>
    <property type="molecule type" value="Genomic_DNA"/>
</dbReference>
<evidence type="ECO:0000313" key="2">
    <source>
        <dbReference type="EMBL" id="NML66971.1"/>
    </source>
</evidence>
<comment type="caution">
    <text evidence="2">The sequence shown here is derived from an EMBL/GenBank/DDBJ whole genome shotgun (WGS) entry which is preliminary data.</text>
</comment>
<feature type="compositionally biased region" description="Pro residues" evidence="1">
    <location>
        <begin position="166"/>
        <end position="181"/>
    </location>
</feature>